<sequence length="199" mass="22818">MWGKSAIEHYHSCCVCIGIMVLYKLTFLLLFGSLTERLPGNPLPRDKRAACEIPPTSETPKPMLIDKKDFPKNNFRMALKDKCKEFNQFLDEAKKEAQEIVKIENEEERSARCSEWQSACMVDSEVVNNIRVEGLECWSVQAWFCEDAKDTGYVCGQEYVPESVWMFCSDNTFKVGTSGSTSVLPRRDHESSLPRRDDK</sequence>
<dbReference type="Proteomes" id="UP001164746">
    <property type="component" value="Chromosome 3"/>
</dbReference>
<evidence type="ECO:0000313" key="4">
    <source>
        <dbReference type="EMBL" id="WAQ98053.1"/>
    </source>
</evidence>
<evidence type="ECO:0000256" key="2">
    <source>
        <dbReference type="SAM" id="MobiDB-lite"/>
    </source>
</evidence>
<feature type="coiled-coil region" evidence="1">
    <location>
        <begin position="76"/>
        <end position="110"/>
    </location>
</feature>
<keyword evidence="1" id="KW-0175">Coiled coil</keyword>
<gene>
    <name evidence="4" type="ORF">MAR_022426</name>
</gene>
<evidence type="ECO:0000256" key="1">
    <source>
        <dbReference type="SAM" id="Coils"/>
    </source>
</evidence>
<feature type="compositionally biased region" description="Basic and acidic residues" evidence="2">
    <location>
        <begin position="185"/>
        <end position="199"/>
    </location>
</feature>
<proteinExistence type="predicted"/>
<organism evidence="4 5">
    <name type="scientific">Mya arenaria</name>
    <name type="common">Soft-shell clam</name>
    <dbReference type="NCBI Taxonomy" id="6604"/>
    <lineage>
        <taxon>Eukaryota</taxon>
        <taxon>Metazoa</taxon>
        <taxon>Spiralia</taxon>
        <taxon>Lophotrochozoa</taxon>
        <taxon>Mollusca</taxon>
        <taxon>Bivalvia</taxon>
        <taxon>Autobranchia</taxon>
        <taxon>Heteroconchia</taxon>
        <taxon>Euheterodonta</taxon>
        <taxon>Imparidentia</taxon>
        <taxon>Neoheterodontei</taxon>
        <taxon>Myida</taxon>
        <taxon>Myoidea</taxon>
        <taxon>Myidae</taxon>
        <taxon>Mya</taxon>
    </lineage>
</organism>
<keyword evidence="3" id="KW-0812">Transmembrane</keyword>
<feature type="region of interest" description="Disordered" evidence="2">
    <location>
        <begin position="178"/>
        <end position="199"/>
    </location>
</feature>
<keyword evidence="5" id="KW-1185">Reference proteome</keyword>
<protein>
    <submittedName>
        <fullName evidence="4">Uncharacterized protein</fullName>
    </submittedName>
</protein>
<keyword evidence="3" id="KW-0472">Membrane</keyword>
<keyword evidence="3" id="KW-1133">Transmembrane helix</keyword>
<reference evidence="4" key="1">
    <citation type="submission" date="2022-11" db="EMBL/GenBank/DDBJ databases">
        <title>Centuries of genome instability and evolution in soft-shell clam transmissible cancer (bioRxiv).</title>
        <authorList>
            <person name="Hart S.F.M."/>
            <person name="Yonemitsu M.A."/>
            <person name="Giersch R.M."/>
            <person name="Beal B.F."/>
            <person name="Arriagada G."/>
            <person name="Davis B.W."/>
            <person name="Ostrander E.A."/>
            <person name="Goff S.P."/>
            <person name="Metzger M.J."/>
        </authorList>
    </citation>
    <scope>NUCLEOTIDE SEQUENCE</scope>
    <source>
        <strain evidence="4">MELC-2E11</strain>
        <tissue evidence="4">Siphon/mantle</tissue>
    </source>
</reference>
<evidence type="ECO:0000256" key="3">
    <source>
        <dbReference type="SAM" id="Phobius"/>
    </source>
</evidence>
<feature type="transmembrane region" description="Helical" evidence="3">
    <location>
        <begin position="12"/>
        <end position="34"/>
    </location>
</feature>
<accession>A0ABY7DPN4</accession>
<name>A0ABY7DPN4_MYAAR</name>
<evidence type="ECO:0000313" key="5">
    <source>
        <dbReference type="Proteomes" id="UP001164746"/>
    </source>
</evidence>
<dbReference type="EMBL" id="CP111014">
    <property type="protein sequence ID" value="WAQ98053.1"/>
    <property type="molecule type" value="Genomic_DNA"/>
</dbReference>